<name>A0A2A2H841_METBR</name>
<feature type="transmembrane region" description="Helical" evidence="1">
    <location>
        <begin position="64"/>
        <end position="84"/>
    </location>
</feature>
<keyword evidence="1" id="KW-0812">Transmembrane</keyword>
<keyword evidence="3" id="KW-1185">Reference proteome</keyword>
<dbReference type="OrthoDB" id="377352at2157"/>
<gene>
    <name evidence="2" type="ORF">ASJ80_09065</name>
</gene>
<dbReference type="EMBL" id="LMVM01000004">
    <property type="protein sequence ID" value="PAV05515.1"/>
    <property type="molecule type" value="Genomic_DNA"/>
</dbReference>
<keyword evidence="1" id="KW-1133">Transmembrane helix</keyword>
<keyword evidence="1" id="KW-0472">Membrane</keyword>
<evidence type="ECO:0000313" key="3">
    <source>
        <dbReference type="Proteomes" id="UP000217784"/>
    </source>
</evidence>
<accession>A0A2A2H841</accession>
<evidence type="ECO:0000313" key="2">
    <source>
        <dbReference type="EMBL" id="PAV05515.1"/>
    </source>
</evidence>
<dbReference type="RefSeq" id="WP_069585765.1">
    <property type="nucleotide sequence ID" value="NZ_LMVM01000004.1"/>
</dbReference>
<proteinExistence type="predicted"/>
<comment type="caution">
    <text evidence="2">The sequence shown here is derived from an EMBL/GenBank/DDBJ whole genome shotgun (WGS) entry which is preliminary data.</text>
</comment>
<dbReference type="AlphaFoldDB" id="A0A2A2H841"/>
<protein>
    <submittedName>
        <fullName evidence="2">Uncharacterized protein</fullName>
    </submittedName>
</protein>
<reference evidence="2 3" key="1">
    <citation type="journal article" date="2017" name="BMC Genomics">
        <title>Genomic analysis of methanogenic archaea reveals a shift towards energy conservation.</title>
        <authorList>
            <person name="Gilmore S.P."/>
            <person name="Henske J.K."/>
            <person name="Sexton J.A."/>
            <person name="Solomon K.V."/>
            <person name="Seppala S."/>
            <person name="Yoo J.I."/>
            <person name="Huyett L.M."/>
            <person name="Pressman A."/>
            <person name="Cogan J.Z."/>
            <person name="Kivenson V."/>
            <person name="Peng X."/>
            <person name="Tan Y."/>
            <person name="Valentine D.L."/>
            <person name="O'Malley M.A."/>
        </authorList>
    </citation>
    <scope>NUCLEOTIDE SEQUENCE [LARGE SCALE GENOMIC DNA]</scope>
    <source>
        <strain evidence="2 3">M.o.H.</strain>
    </source>
</reference>
<evidence type="ECO:0000256" key="1">
    <source>
        <dbReference type="SAM" id="Phobius"/>
    </source>
</evidence>
<organism evidence="2 3">
    <name type="scientific">Methanobacterium bryantii</name>
    <dbReference type="NCBI Taxonomy" id="2161"/>
    <lineage>
        <taxon>Archaea</taxon>
        <taxon>Methanobacteriati</taxon>
        <taxon>Methanobacteriota</taxon>
        <taxon>Methanomada group</taxon>
        <taxon>Methanobacteria</taxon>
        <taxon>Methanobacteriales</taxon>
        <taxon>Methanobacteriaceae</taxon>
        <taxon>Methanobacterium</taxon>
    </lineage>
</organism>
<dbReference type="Proteomes" id="UP000217784">
    <property type="component" value="Unassembled WGS sequence"/>
</dbReference>
<sequence>MNKTLVLFLAFIVTINVSLGVSAAAAQDSNDVGNITIDSYNLNLDPNTNHQKDPGKTLPLQKTGLPVVPALLSILLVLSGSLYVKIRK</sequence>